<evidence type="ECO:0000256" key="3">
    <source>
        <dbReference type="ARBA" id="ARBA00023006"/>
    </source>
</evidence>
<dbReference type="EMBL" id="CAJHNH020000924">
    <property type="protein sequence ID" value="CAG5120561.1"/>
    <property type="molecule type" value="Genomic_DNA"/>
</dbReference>
<sequence length="481" mass="53683">MATGSVSSLEASGSSSGSSRDENIDRLFKNFTFKCLQVIVQSRIENQTLKLTRESSLADYFCITIADNPSIDEQIKKALEGVRSFPVKDQSICVEIPLVTNDGDHMYLEAWDLSFNLSSLDMSASKIQHVFTRMGVTLKSLLSATRAMPAYRLAKNQGEKDGGYRLTYRFYLGKPQTHLLGEGYKTVRAGSVPTAHGLFSITVSFRTQLLLSPDMASSPAAAIEMNDNYFVKEYRHASVAALVSDPQSCSPSHKYQMTRSDSPSHCVNSSHLLEKGEVEAAGDGALWMQNSAFIMEELPEPVVGAFSIQKPSHRKMDFEMPFEGLMKRSILARQEMQTGARGSHVNDWDQDSDVEGSWEDEKIRGKPRGKSEEDKENYPSRSPDVTRQQNMSVEDEFVMVDKPPFAADDDPRDVKSFLSVMFRPANLYDMPGGKISVTDYLNDVEAFVSKLEKGMPELDEFCESVISAHSREEDESHSLFS</sequence>
<proteinExistence type="inferred from homology"/>
<organism evidence="5 6">
    <name type="scientific">Candidula unifasciata</name>
    <dbReference type="NCBI Taxonomy" id="100452"/>
    <lineage>
        <taxon>Eukaryota</taxon>
        <taxon>Metazoa</taxon>
        <taxon>Spiralia</taxon>
        <taxon>Lophotrochozoa</taxon>
        <taxon>Mollusca</taxon>
        <taxon>Gastropoda</taxon>
        <taxon>Heterobranchia</taxon>
        <taxon>Euthyneura</taxon>
        <taxon>Panpulmonata</taxon>
        <taxon>Eupulmonata</taxon>
        <taxon>Stylommatophora</taxon>
        <taxon>Helicina</taxon>
        <taxon>Helicoidea</taxon>
        <taxon>Geomitridae</taxon>
        <taxon>Candidula</taxon>
    </lineage>
</organism>
<feature type="compositionally biased region" description="Acidic residues" evidence="4">
    <location>
        <begin position="348"/>
        <end position="358"/>
    </location>
</feature>
<comment type="caution">
    <text evidence="5">The sequence shown here is derived from an EMBL/GenBank/DDBJ whole genome shotgun (WGS) entry which is preliminary data.</text>
</comment>
<keyword evidence="6" id="KW-1185">Reference proteome</keyword>
<dbReference type="Proteomes" id="UP000678393">
    <property type="component" value="Unassembled WGS sequence"/>
</dbReference>
<feature type="compositionally biased region" description="Basic and acidic residues" evidence="4">
    <location>
        <begin position="359"/>
        <end position="378"/>
    </location>
</feature>
<dbReference type="GO" id="GO:0005829">
    <property type="term" value="C:cytosol"/>
    <property type="evidence" value="ECO:0007669"/>
    <property type="project" value="TreeGrafter"/>
</dbReference>
<dbReference type="PANTHER" id="PTHR13430:SF4">
    <property type="entry name" value="AUTOPHAGY-RELATED PROTEIN 13"/>
    <property type="match status" value="1"/>
</dbReference>
<evidence type="ECO:0000256" key="4">
    <source>
        <dbReference type="SAM" id="MobiDB-lite"/>
    </source>
</evidence>
<evidence type="ECO:0000313" key="6">
    <source>
        <dbReference type="Proteomes" id="UP000678393"/>
    </source>
</evidence>
<dbReference type="GO" id="GO:0034497">
    <property type="term" value="P:protein localization to phagophore assembly site"/>
    <property type="evidence" value="ECO:0007669"/>
    <property type="project" value="TreeGrafter"/>
</dbReference>
<dbReference type="Gene3D" id="3.30.900.10">
    <property type="entry name" value="HORMA domain"/>
    <property type="match status" value="1"/>
</dbReference>
<dbReference type="InterPro" id="IPR036570">
    <property type="entry name" value="HORMA_dom_sf"/>
</dbReference>
<dbReference type="OrthoDB" id="70161at2759"/>
<accession>A0A8S3YZ30</accession>
<dbReference type="GO" id="GO:0000423">
    <property type="term" value="P:mitophagy"/>
    <property type="evidence" value="ECO:0007669"/>
    <property type="project" value="TreeGrafter"/>
</dbReference>
<evidence type="ECO:0000313" key="5">
    <source>
        <dbReference type="EMBL" id="CAG5120561.1"/>
    </source>
</evidence>
<dbReference type="GO" id="GO:0034727">
    <property type="term" value="P:piecemeal microautophagy of the nucleus"/>
    <property type="evidence" value="ECO:0007669"/>
    <property type="project" value="TreeGrafter"/>
</dbReference>
<comment type="similarity">
    <text evidence="2">Belongs to the ATG13 family. Metazoan subfamily.</text>
</comment>
<keyword evidence="3" id="KW-0072">Autophagy</keyword>
<gene>
    <name evidence="5" type="ORF">CUNI_LOCUS6119</name>
</gene>
<dbReference type="PANTHER" id="PTHR13430">
    <property type="match status" value="1"/>
</dbReference>
<feature type="region of interest" description="Disordered" evidence="4">
    <location>
        <begin position="1"/>
        <end position="21"/>
    </location>
</feature>
<feature type="compositionally biased region" description="Low complexity" evidence="4">
    <location>
        <begin position="1"/>
        <end position="18"/>
    </location>
</feature>
<dbReference type="GO" id="GO:1990316">
    <property type="term" value="C:Atg1/ULK1 kinase complex"/>
    <property type="evidence" value="ECO:0007669"/>
    <property type="project" value="TreeGrafter"/>
</dbReference>
<evidence type="ECO:0008006" key="7">
    <source>
        <dbReference type="Google" id="ProtNLM"/>
    </source>
</evidence>
<reference evidence="5" key="1">
    <citation type="submission" date="2021-04" db="EMBL/GenBank/DDBJ databases">
        <authorList>
            <consortium name="Molecular Ecology Group"/>
        </authorList>
    </citation>
    <scope>NUCLEOTIDE SEQUENCE</scope>
</reference>
<dbReference type="AlphaFoldDB" id="A0A8S3YZ30"/>
<evidence type="ECO:0000256" key="2">
    <source>
        <dbReference type="ARBA" id="ARBA00007341"/>
    </source>
</evidence>
<dbReference type="GO" id="GO:0000407">
    <property type="term" value="C:phagophore assembly site"/>
    <property type="evidence" value="ECO:0007669"/>
    <property type="project" value="UniProtKB-SubCell"/>
</dbReference>
<name>A0A8S3YZ30_9EUPU</name>
<evidence type="ECO:0000256" key="1">
    <source>
        <dbReference type="ARBA" id="ARBA00004329"/>
    </source>
</evidence>
<protein>
    <recommendedName>
        <fullName evidence="7">Autophagy-related protein 13</fullName>
    </recommendedName>
</protein>
<dbReference type="InterPro" id="IPR040182">
    <property type="entry name" value="ATG13"/>
</dbReference>
<feature type="compositionally biased region" description="Polar residues" evidence="4">
    <location>
        <begin position="379"/>
        <end position="392"/>
    </location>
</feature>
<feature type="region of interest" description="Disordered" evidence="4">
    <location>
        <begin position="336"/>
        <end position="392"/>
    </location>
</feature>
<comment type="subcellular location">
    <subcellularLocation>
        <location evidence="1">Preautophagosomal structure</location>
    </subcellularLocation>
</comment>